<evidence type="ECO:0000256" key="6">
    <source>
        <dbReference type="ARBA" id="ARBA00022839"/>
    </source>
</evidence>
<dbReference type="GO" id="GO:0003676">
    <property type="term" value="F:nucleic acid binding"/>
    <property type="evidence" value="ECO:0007669"/>
    <property type="project" value="InterPro"/>
</dbReference>
<dbReference type="FunFam" id="3.30.420.10:FF:000009">
    <property type="entry name" value="Ribonuclease T"/>
    <property type="match status" value="1"/>
</dbReference>
<dbReference type="Gene3D" id="3.30.420.10">
    <property type="entry name" value="Ribonuclease H-like superfamily/Ribonuclease H"/>
    <property type="match status" value="1"/>
</dbReference>
<dbReference type="Proteomes" id="UP001161697">
    <property type="component" value="Unassembled WGS sequence"/>
</dbReference>
<dbReference type="GO" id="GO:0000287">
    <property type="term" value="F:magnesium ion binding"/>
    <property type="evidence" value="ECO:0007669"/>
    <property type="project" value="UniProtKB-UniRule"/>
</dbReference>
<evidence type="ECO:0000313" key="14">
    <source>
        <dbReference type="Proteomes" id="UP000254084"/>
    </source>
</evidence>
<evidence type="ECO:0000313" key="15">
    <source>
        <dbReference type="Proteomes" id="UP000255303"/>
    </source>
</evidence>
<sequence length="224" mass="24504">MSEDNYDDELEPSLPSGPRTPMAARFRGYLPVVVDVETGGFNCATDALLEIAATTIAMDESGFLYPDHTHFFRIEPFAGANIEQAALEFTGIKLDHPLRMAVSEEHALGEIFKGLRKSIKSAGCKRAILVGHNSSFDLGFLNAAVARCGIKRNPFHPFSSFDTATLAGLAYGQTVLAKACQTAGIEFDGKEAHSARYDTEKTAELFCGIVNRWKEMGGWDEFDQ</sequence>
<comment type="similarity">
    <text evidence="8">Belongs to the RNase T family.</text>
</comment>
<evidence type="ECO:0000256" key="1">
    <source>
        <dbReference type="ARBA" id="ARBA00011738"/>
    </source>
</evidence>
<evidence type="ECO:0000313" key="11">
    <source>
        <dbReference type="EMBL" id="MDH1340459.1"/>
    </source>
</evidence>
<dbReference type="EMBL" id="UGUW01000004">
    <property type="protein sequence ID" value="SUD61146.1"/>
    <property type="molecule type" value="Genomic_DNA"/>
</dbReference>
<feature type="binding site" evidence="8">
    <location>
        <position position="35"/>
    </location>
    <ligand>
        <name>Mg(2+)</name>
        <dbReference type="ChEBI" id="CHEBI:18420"/>
        <label>2</label>
        <note>catalytic</note>
    </ligand>
</feature>
<dbReference type="RefSeq" id="WP_004423716.1">
    <property type="nucleotide sequence ID" value="NZ_CAJQNA010000097.1"/>
</dbReference>
<reference evidence="14 15" key="1">
    <citation type="submission" date="2018-06" db="EMBL/GenBank/DDBJ databases">
        <authorList>
            <consortium name="Pathogen Informatics"/>
            <person name="Doyle S."/>
        </authorList>
    </citation>
    <scope>NUCLEOTIDE SEQUENCE [LARGE SCALE GENOMIC DNA]</scope>
    <source>
        <strain evidence="12 15">NCTC10692</strain>
        <strain evidence="13 14">NCTC10860</strain>
    </source>
</reference>
<accession>A0A379JV80</accession>
<dbReference type="eggNOG" id="COG0847">
    <property type="taxonomic scope" value="Bacteria"/>
</dbReference>
<dbReference type="PANTHER" id="PTHR30231">
    <property type="entry name" value="DNA POLYMERASE III SUBUNIT EPSILON"/>
    <property type="match status" value="1"/>
</dbReference>
<keyword evidence="7 8" id="KW-0460">Magnesium</keyword>
<feature type="domain" description="Exonuclease" evidence="9">
    <location>
        <begin position="30"/>
        <end position="215"/>
    </location>
</feature>
<dbReference type="EMBL" id="JAOEET010000011">
    <property type="protein sequence ID" value="MDH0566922.1"/>
    <property type="molecule type" value="Genomic_DNA"/>
</dbReference>
<organism evidence="12 15">
    <name type="scientific">Ectopseudomonas oleovorans</name>
    <name type="common">Pseudomonas oleovorans</name>
    <dbReference type="NCBI Taxonomy" id="301"/>
    <lineage>
        <taxon>Bacteria</taxon>
        <taxon>Pseudomonadati</taxon>
        <taxon>Pseudomonadota</taxon>
        <taxon>Gammaproteobacteria</taxon>
        <taxon>Pseudomonadales</taxon>
        <taxon>Pseudomonadaceae</taxon>
        <taxon>Ectopseudomonas</taxon>
    </lineage>
</organism>
<dbReference type="EC" id="3.1.13.-" evidence="8"/>
<feature type="active site" description="Proton donor/acceptor" evidence="8">
    <location>
        <position position="193"/>
    </location>
</feature>
<dbReference type="GO" id="GO:0045004">
    <property type="term" value="P:DNA replication proofreading"/>
    <property type="evidence" value="ECO:0007669"/>
    <property type="project" value="TreeGrafter"/>
</dbReference>
<dbReference type="NCBIfam" id="TIGR01298">
    <property type="entry name" value="RNaseT"/>
    <property type="match status" value="1"/>
</dbReference>
<dbReference type="EMBL" id="UGUV01000002">
    <property type="protein sequence ID" value="SUD52527.1"/>
    <property type="molecule type" value="Genomic_DNA"/>
</dbReference>
<dbReference type="SUPFAM" id="SSF53098">
    <property type="entry name" value="Ribonuclease H-like"/>
    <property type="match status" value="1"/>
</dbReference>
<accession>A0A061D3S4</accession>
<dbReference type="Proteomes" id="UP000254084">
    <property type="component" value="Unassembled WGS sequence"/>
</dbReference>
<keyword evidence="5 8" id="KW-0378">Hydrolase</keyword>
<keyword evidence="6 8" id="KW-0269">Exonuclease</keyword>
<evidence type="ECO:0000256" key="2">
    <source>
        <dbReference type="ARBA" id="ARBA00022694"/>
    </source>
</evidence>
<evidence type="ECO:0000256" key="8">
    <source>
        <dbReference type="HAMAP-Rule" id="MF_00157"/>
    </source>
</evidence>
<reference evidence="10" key="2">
    <citation type="submission" date="2022-09" db="EMBL/GenBank/DDBJ databases">
        <title>Intensive care unit water sources are persistently colonized with multi-drug resistant bacteria and are the site of extensive horizontal gene transfer of antibiotic resistance genes.</title>
        <authorList>
            <person name="Diorio-Toth L."/>
        </authorList>
    </citation>
    <scope>NUCLEOTIDE SEQUENCE</scope>
    <source>
        <strain evidence="11">GD03704</strain>
        <strain evidence="10">GD04000</strain>
    </source>
</reference>
<dbReference type="GO" id="GO:0008033">
    <property type="term" value="P:tRNA processing"/>
    <property type="evidence" value="ECO:0007669"/>
    <property type="project" value="UniProtKB-KW"/>
</dbReference>
<dbReference type="GeneID" id="83640629"/>
<dbReference type="InterPro" id="IPR036397">
    <property type="entry name" value="RNaseH_sf"/>
</dbReference>
<comment type="subunit">
    <text evidence="1 8">Homodimer.</text>
</comment>
<feature type="binding site" evidence="8">
    <location>
        <position position="198"/>
    </location>
    <ligand>
        <name>Mg(2+)</name>
        <dbReference type="ChEBI" id="CHEBI:18420"/>
        <label>2</label>
        <note>catalytic</note>
    </ligand>
</feature>
<evidence type="ECO:0000256" key="3">
    <source>
        <dbReference type="ARBA" id="ARBA00022722"/>
    </source>
</evidence>
<dbReference type="Proteomes" id="UP001159292">
    <property type="component" value="Unassembled WGS sequence"/>
</dbReference>
<feature type="site" description="Important for substrate binding and specificity" evidence="8">
    <location>
        <position position="89"/>
    </location>
</feature>
<feature type="binding site" evidence="8">
    <location>
        <position position="193"/>
    </location>
    <ligand>
        <name>Mg(2+)</name>
        <dbReference type="ChEBI" id="CHEBI:18420"/>
        <label>2</label>
        <note>catalytic</note>
    </ligand>
</feature>
<evidence type="ECO:0000313" key="12">
    <source>
        <dbReference type="EMBL" id="SUD52527.1"/>
    </source>
</evidence>
<comment type="cofactor">
    <cofactor evidence="8">
        <name>Mg(2+)</name>
        <dbReference type="ChEBI" id="CHEBI:18420"/>
    </cofactor>
    <text evidence="8">Binds two Mg(2+) per subunit. The active form of the enzyme binds two Mg(2+) ions in its active site. The first Mg(2+) forms only one salt bridge with the protein.</text>
</comment>
<evidence type="ECO:0000259" key="9">
    <source>
        <dbReference type="SMART" id="SM00479"/>
    </source>
</evidence>
<dbReference type="PANTHER" id="PTHR30231:SF2">
    <property type="entry name" value="RIBONUCLEASE T"/>
    <property type="match status" value="1"/>
</dbReference>
<feature type="site" description="Important for substrate binding and specificity" evidence="8">
    <location>
        <position position="158"/>
    </location>
</feature>
<keyword evidence="3 8" id="KW-0540">Nuclease</keyword>
<evidence type="ECO:0000313" key="10">
    <source>
        <dbReference type="EMBL" id="MDH0566922.1"/>
    </source>
</evidence>
<dbReference type="HAMAP" id="MF_00157">
    <property type="entry name" value="RNase_T"/>
    <property type="match status" value="1"/>
</dbReference>
<dbReference type="Proteomes" id="UP000255303">
    <property type="component" value="Unassembled WGS sequence"/>
</dbReference>
<protein>
    <recommendedName>
        <fullName evidence="8">Ribonuclease T</fullName>
        <ecNumber evidence="8">3.1.13.-</ecNumber>
    </recommendedName>
    <alternativeName>
        <fullName evidence="8">Exoribonuclease T</fullName>
        <shortName evidence="8">RNase T</shortName>
    </alternativeName>
</protein>
<dbReference type="GO" id="GO:0008408">
    <property type="term" value="F:3'-5' exonuclease activity"/>
    <property type="evidence" value="ECO:0007669"/>
    <property type="project" value="TreeGrafter"/>
</dbReference>
<feature type="binding site" evidence="8">
    <location>
        <position position="37"/>
    </location>
    <ligand>
        <name>Mg(2+)</name>
        <dbReference type="ChEBI" id="CHEBI:18420"/>
        <label>2</label>
        <note>catalytic</note>
    </ligand>
</feature>
<proteinExistence type="inferred from homology"/>
<dbReference type="InterPro" id="IPR013520">
    <property type="entry name" value="Ribonucl_H"/>
</dbReference>
<dbReference type="GO" id="GO:0005829">
    <property type="term" value="C:cytosol"/>
    <property type="evidence" value="ECO:0007669"/>
    <property type="project" value="TreeGrafter"/>
</dbReference>
<evidence type="ECO:0000256" key="4">
    <source>
        <dbReference type="ARBA" id="ARBA00022723"/>
    </source>
</evidence>
<gene>
    <name evidence="8 12" type="primary">rnt</name>
    <name evidence="11" type="ORF">N5J11_14725</name>
    <name evidence="10" type="ORF">N7671_06590</name>
    <name evidence="12" type="ORF">NCTC10692_03012</name>
    <name evidence="13" type="ORF">NCTC10860_03516</name>
</gene>
<evidence type="ECO:0000313" key="13">
    <source>
        <dbReference type="EMBL" id="SUD61146.1"/>
    </source>
</evidence>
<feature type="site" description="Important for substrate binding and specificity" evidence="8">
    <location>
        <position position="41"/>
    </location>
</feature>
<dbReference type="InterPro" id="IPR012337">
    <property type="entry name" value="RNaseH-like_sf"/>
</dbReference>
<dbReference type="SMART" id="SM00479">
    <property type="entry name" value="EXOIII"/>
    <property type="match status" value="1"/>
</dbReference>
<keyword evidence="4 8" id="KW-0479">Metal-binding</keyword>
<feature type="site" description="Important for substrate binding and specificity" evidence="8">
    <location>
        <position position="136"/>
    </location>
</feature>
<evidence type="ECO:0000256" key="7">
    <source>
        <dbReference type="ARBA" id="ARBA00022842"/>
    </source>
</evidence>
<dbReference type="InterPro" id="IPR005987">
    <property type="entry name" value="RNase_T"/>
</dbReference>
<dbReference type="CDD" id="cd06134">
    <property type="entry name" value="RNaseT"/>
    <property type="match status" value="1"/>
</dbReference>
<keyword evidence="2 8" id="KW-0819">tRNA processing</keyword>
<feature type="binding site" evidence="8">
    <location>
        <position position="35"/>
    </location>
    <ligand>
        <name>Mg(2+)</name>
        <dbReference type="ChEBI" id="CHEBI:18420"/>
        <label>1</label>
        <note>catalytic</note>
    </ligand>
</feature>
<name>A0A061D3S4_ECTOL</name>
<dbReference type="EMBL" id="JAOCJE010000001">
    <property type="protein sequence ID" value="MDH1340459.1"/>
    <property type="molecule type" value="Genomic_DNA"/>
</dbReference>
<dbReference type="GO" id="GO:0016896">
    <property type="term" value="F:RNA exonuclease activity, producing 5'-phosphomonoesters"/>
    <property type="evidence" value="ECO:0007669"/>
    <property type="project" value="UniProtKB-UniRule"/>
</dbReference>
<dbReference type="AlphaFoldDB" id="A0A061D3S4"/>
<dbReference type="STRING" id="301.SAMN05216280_10443"/>
<evidence type="ECO:0000256" key="5">
    <source>
        <dbReference type="ARBA" id="ARBA00022801"/>
    </source>
</evidence>
<comment type="function">
    <text evidence="8">Trims short 3' overhangs of a variety of RNA species, leaving a one or two nucleotide 3' overhang. Responsible for the end-turnover of tRNA: specifically removes the terminal AMP residue from uncharged tRNA (tRNA-C-C-A). Also appears to be involved in tRNA biosynthesis.</text>
</comment>
<dbReference type="Pfam" id="PF00929">
    <property type="entry name" value="RNase_T"/>
    <property type="match status" value="1"/>
</dbReference>